<dbReference type="Gene3D" id="1.25.40.10">
    <property type="entry name" value="Tetratricopeptide repeat domain"/>
    <property type="match status" value="7"/>
</dbReference>
<dbReference type="PROSITE" id="PS50005">
    <property type="entry name" value="TPR"/>
    <property type="match status" value="3"/>
</dbReference>
<protein>
    <submittedName>
        <fullName evidence="2">Tetratricopeptide repeat protein</fullName>
    </submittedName>
</protein>
<organism evidence="2 3">
    <name type="scientific">Epilithonimonas ginsengisoli</name>
    <dbReference type="NCBI Taxonomy" id="1245592"/>
    <lineage>
        <taxon>Bacteria</taxon>
        <taxon>Pseudomonadati</taxon>
        <taxon>Bacteroidota</taxon>
        <taxon>Flavobacteriia</taxon>
        <taxon>Flavobacteriales</taxon>
        <taxon>Weeksellaceae</taxon>
        <taxon>Chryseobacterium group</taxon>
        <taxon>Epilithonimonas</taxon>
    </lineage>
</organism>
<feature type="repeat" description="TPR" evidence="1">
    <location>
        <begin position="319"/>
        <end position="352"/>
    </location>
</feature>
<keyword evidence="1" id="KW-0802">TPR repeat</keyword>
<evidence type="ECO:0000313" key="2">
    <source>
        <dbReference type="EMBL" id="MDW8549462.1"/>
    </source>
</evidence>
<dbReference type="Pfam" id="PF13432">
    <property type="entry name" value="TPR_16"/>
    <property type="match status" value="3"/>
</dbReference>
<sequence length="990" mass="113629">MNSKKIILASMISLYGISEAQQSQYFTKNEDYHFGLADNLYQTKIYNASQYEYSKQYFYNKNLSNSRKEASAFFSNVIGVILQQQYAEEGLNAFMKEYPNSAYFAQANGPLADYYLAKKDFEKALETLQKVNQYQLSKEENTQHIMKLGYAKFMTGDSAGAIEALEESFKSADETSKPAISYMLGHLYYADKQNDNAFIYFDQIKNNEEYAHLVKPYYVQMHYNQKKYDLAISEGNELLNNGKSTSYDTETHKIVGESYFMKGDYQSAYPHLKLFLDKEQTPSESDLYEMGFVSAQLKKNDEAVGYYNQLINSNSPLAQNAYYQLGNAYLETGKKQEALSAYRNSSQMNYDQKVQQLALEQYAKLSYELGNPFENSSKVIQRYIDKYPSGAKTQEMRSLLVKSYLYSGDYKATLEALGKLDQKTNETKKIEQEVSYLLGSEEFNKGNFDVAEKYFKQSLQSNLNKEFYKKAQYWLGQTYYQKGDYKSAIATYTKLENETAEGFPEREQLDYDLGYAYFKAKDFASAQEYFKEYLRFPKQEFKADAELRLADTYYANNQLNEALEIYNKTENASDYTLYQKSLALGFKGDTVAKIAELKTLISKYPNSEYVDDANYEIGTAYAQNDDFNNSNSYFDKVINSSPDKDLVANSQIYRAQNYIDQDQTDKAIAEFQLLANQYKNTAYADKIVVASKELYLKIGDINAYENFAKSLNVKISEDDFNNVILLNAQQLFEKKQYSTAIIYYEKYLDQNPSGDNLFKSQYELGESYYQLKQIDKAMLPLQNVADFQNDYQQDAQVRLAQIYISQDKTADAKKYLEQVANSTNVNIKNFAAIELMKIYADEKNFAEAEKFANAVISNSKNSAATLEQAKVIKARSLMQQSKDKDAQTAYSSLEKSSNTEVAAEALYAKAFYQNKGKAFKSSNETIFKLANNYASEEYWGAKALVIMAKNYLALKDNYQASYTLDEIINNYGDFPEVVAEAKEVKAQIKK</sequence>
<feature type="repeat" description="TPR" evidence="1">
    <location>
        <begin position="611"/>
        <end position="644"/>
    </location>
</feature>
<dbReference type="SUPFAM" id="SSF81901">
    <property type="entry name" value="HCP-like"/>
    <property type="match status" value="1"/>
</dbReference>
<dbReference type="Proteomes" id="UP001204439">
    <property type="component" value="Unassembled WGS sequence"/>
</dbReference>
<keyword evidence="3" id="KW-1185">Reference proteome</keyword>
<dbReference type="PANTHER" id="PTHR12558">
    <property type="entry name" value="CELL DIVISION CYCLE 16,23,27"/>
    <property type="match status" value="1"/>
</dbReference>
<reference evidence="2 3" key="1">
    <citation type="submission" date="2023-11" db="EMBL/GenBank/DDBJ databases">
        <title>First isolation, identification, and characterization of non-pathogenic Epilithonimonas ginsengisoli isolated from diseased farmed rainbow trout (Oncorhynchus mykiss) in Chile.</title>
        <authorList>
            <person name="Miranda C.D."/>
            <person name="Irgang R."/>
            <person name="Concha C."/>
            <person name="Rojas R."/>
            <person name="Avendano R."/>
        </authorList>
    </citation>
    <scope>NUCLEOTIDE SEQUENCE [LARGE SCALE GENOMIC DNA]</scope>
    <source>
        <strain evidence="2 3">FP99</strain>
    </source>
</reference>
<proteinExistence type="predicted"/>
<feature type="repeat" description="TPR" evidence="1">
    <location>
        <begin position="507"/>
        <end position="540"/>
    </location>
</feature>
<dbReference type="RefSeq" id="WP_063970313.1">
    <property type="nucleotide sequence ID" value="NZ_JAMXLT020000018.1"/>
</dbReference>
<name>A0ABU4JIE0_9FLAO</name>
<dbReference type="PANTHER" id="PTHR12558:SF13">
    <property type="entry name" value="CELL DIVISION CYCLE PROTEIN 27 HOMOLOG"/>
    <property type="match status" value="1"/>
</dbReference>
<dbReference type="EMBL" id="JAMXLT020000018">
    <property type="protein sequence ID" value="MDW8549462.1"/>
    <property type="molecule type" value="Genomic_DNA"/>
</dbReference>
<accession>A0ABU4JIE0</accession>
<dbReference type="SUPFAM" id="SSF48452">
    <property type="entry name" value="TPR-like"/>
    <property type="match status" value="3"/>
</dbReference>
<evidence type="ECO:0000313" key="3">
    <source>
        <dbReference type="Proteomes" id="UP001204439"/>
    </source>
</evidence>
<dbReference type="SMART" id="SM00028">
    <property type="entry name" value="TPR"/>
    <property type="match status" value="12"/>
</dbReference>
<comment type="caution">
    <text evidence="2">The sequence shown here is derived from an EMBL/GenBank/DDBJ whole genome shotgun (WGS) entry which is preliminary data.</text>
</comment>
<evidence type="ECO:0000256" key="1">
    <source>
        <dbReference type="PROSITE-ProRule" id="PRU00339"/>
    </source>
</evidence>
<dbReference type="InterPro" id="IPR019734">
    <property type="entry name" value="TPR_rpt"/>
</dbReference>
<dbReference type="InterPro" id="IPR011990">
    <property type="entry name" value="TPR-like_helical_dom_sf"/>
</dbReference>
<dbReference type="Pfam" id="PF13181">
    <property type="entry name" value="TPR_8"/>
    <property type="match status" value="1"/>
</dbReference>
<dbReference type="Pfam" id="PF13174">
    <property type="entry name" value="TPR_6"/>
    <property type="match status" value="1"/>
</dbReference>
<gene>
    <name evidence="2" type="ORF">NG800_011110</name>
</gene>